<evidence type="ECO:0000256" key="5">
    <source>
        <dbReference type="ARBA" id="ARBA00023163"/>
    </source>
</evidence>
<keyword evidence="4" id="KW-0238">DNA-binding</keyword>
<feature type="domain" description="RNA polymerase sigma-70 region 2" evidence="7">
    <location>
        <begin position="30"/>
        <end position="95"/>
    </location>
</feature>
<evidence type="ECO:0000313" key="8">
    <source>
        <dbReference type="EMBL" id="GIH71651.1"/>
    </source>
</evidence>
<keyword evidence="9" id="KW-1185">Reference proteome</keyword>
<evidence type="ECO:0000259" key="7">
    <source>
        <dbReference type="Pfam" id="PF04542"/>
    </source>
</evidence>
<dbReference type="InterPro" id="IPR039425">
    <property type="entry name" value="RNA_pol_sigma-70-like"/>
</dbReference>
<gene>
    <name evidence="8" type="primary">rpoE_4</name>
    <name evidence="8" type="ORF">Mth01_39040</name>
</gene>
<keyword evidence="2" id="KW-0805">Transcription regulation</keyword>
<dbReference type="PANTHER" id="PTHR43133:SF8">
    <property type="entry name" value="RNA POLYMERASE SIGMA FACTOR HI_1459-RELATED"/>
    <property type="match status" value="1"/>
</dbReference>
<evidence type="ECO:0000256" key="6">
    <source>
        <dbReference type="SAM" id="MobiDB-lite"/>
    </source>
</evidence>
<dbReference type="InterPro" id="IPR036388">
    <property type="entry name" value="WH-like_DNA-bd_sf"/>
</dbReference>
<evidence type="ECO:0000256" key="2">
    <source>
        <dbReference type="ARBA" id="ARBA00023015"/>
    </source>
</evidence>
<dbReference type="Gene3D" id="1.10.1740.10">
    <property type="match status" value="1"/>
</dbReference>
<dbReference type="AlphaFoldDB" id="A0A8J3R943"/>
<dbReference type="InterPro" id="IPR013325">
    <property type="entry name" value="RNA_pol_sigma_r2"/>
</dbReference>
<dbReference type="GO" id="GO:0003677">
    <property type="term" value="F:DNA binding"/>
    <property type="evidence" value="ECO:0007669"/>
    <property type="project" value="UniProtKB-KW"/>
</dbReference>
<dbReference type="Pfam" id="PF04542">
    <property type="entry name" value="Sigma70_r2"/>
    <property type="match status" value="1"/>
</dbReference>
<dbReference type="GO" id="GO:0006352">
    <property type="term" value="P:DNA-templated transcription initiation"/>
    <property type="evidence" value="ECO:0007669"/>
    <property type="project" value="InterPro"/>
</dbReference>
<name>A0A8J3R943_9ACTN</name>
<dbReference type="InterPro" id="IPR007627">
    <property type="entry name" value="RNA_pol_sigma70_r2"/>
</dbReference>
<keyword evidence="5" id="KW-0804">Transcription</keyword>
<dbReference type="RefSeq" id="WP_204017349.1">
    <property type="nucleotide sequence ID" value="NZ_BOOG01000038.1"/>
</dbReference>
<dbReference type="NCBIfam" id="TIGR02937">
    <property type="entry name" value="sigma70-ECF"/>
    <property type="match status" value="1"/>
</dbReference>
<protein>
    <submittedName>
        <fullName evidence="8">RNA polymerase sigma factor</fullName>
    </submittedName>
</protein>
<comment type="similarity">
    <text evidence="1">Belongs to the sigma-70 factor family. ECF subfamily.</text>
</comment>
<dbReference type="PANTHER" id="PTHR43133">
    <property type="entry name" value="RNA POLYMERASE ECF-TYPE SIGMA FACTO"/>
    <property type="match status" value="1"/>
</dbReference>
<evidence type="ECO:0000256" key="4">
    <source>
        <dbReference type="ARBA" id="ARBA00023125"/>
    </source>
</evidence>
<sequence>MLDDTSPGPPLGPTRLERPTPLDQAAWDDLVARFDGRMWAVARAFGLGPADAADAVQGAWLRLVESLDAIRDPDRIGSWLITTTKNEAARLSRSRTGSGSAVSDVPDDIPDLGAPDPAAAVVDADYGRHVWGRLDLLGEPCRSLLRLYALHPDARYTQIALRLDLPVGSIGPTRARCVSRLRALLEENVHDSPR</sequence>
<dbReference type="SUPFAM" id="SSF88659">
    <property type="entry name" value="Sigma3 and sigma4 domains of RNA polymerase sigma factors"/>
    <property type="match status" value="1"/>
</dbReference>
<evidence type="ECO:0000256" key="1">
    <source>
        <dbReference type="ARBA" id="ARBA00010641"/>
    </source>
</evidence>
<accession>A0A8J3R943</accession>
<dbReference type="InterPro" id="IPR013324">
    <property type="entry name" value="RNA_pol_sigma_r3/r4-like"/>
</dbReference>
<keyword evidence="3" id="KW-0731">Sigma factor</keyword>
<dbReference type="GO" id="GO:0016987">
    <property type="term" value="F:sigma factor activity"/>
    <property type="evidence" value="ECO:0007669"/>
    <property type="project" value="UniProtKB-KW"/>
</dbReference>
<dbReference type="EMBL" id="BOOG01000038">
    <property type="protein sequence ID" value="GIH71651.1"/>
    <property type="molecule type" value="Genomic_DNA"/>
</dbReference>
<dbReference type="Gene3D" id="1.10.10.10">
    <property type="entry name" value="Winged helix-like DNA-binding domain superfamily/Winged helix DNA-binding domain"/>
    <property type="match status" value="1"/>
</dbReference>
<dbReference type="SUPFAM" id="SSF88946">
    <property type="entry name" value="Sigma2 domain of RNA polymerase sigma factors"/>
    <property type="match status" value="1"/>
</dbReference>
<evidence type="ECO:0000256" key="3">
    <source>
        <dbReference type="ARBA" id="ARBA00023082"/>
    </source>
</evidence>
<dbReference type="Proteomes" id="UP000610966">
    <property type="component" value="Unassembled WGS sequence"/>
</dbReference>
<reference evidence="8" key="1">
    <citation type="submission" date="2021-01" db="EMBL/GenBank/DDBJ databases">
        <title>Whole genome shotgun sequence of Sphaerimonospora thailandensis NBRC 107569.</title>
        <authorList>
            <person name="Komaki H."/>
            <person name="Tamura T."/>
        </authorList>
    </citation>
    <scope>NUCLEOTIDE SEQUENCE</scope>
    <source>
        <strain evidence="8">NBRC 107569</strain>
    </source>
</reference>
<feature type="region of interest" description="Disordered" evidence="6">
    <location>
        <begin position="1"/>
        <end position="22"/>
    </location>
</feature>
<proteinExistence type="inferred from homology"/>
<comment type="caution">
    <text evidence="8">The sequence shown here is derived from an EMBL/GenBank/DDBJ whole genome shotgun (WGS) entry which is preliminary data.</text>
</comment>
<evidence type="ECO:0000313" key="9">
    <source>
        <dbReference type="Proteomes" id="UP000610966"/>
    </source>
</evidence>
<organism evidence="8 9">
    <name type="scientific">Sphaerimonospora thailandensis</name>
    <dbReference type="NCBI Taxonomy" id="795644"/>
    <lineage>
        <taxon>Bacteria</taxon>
        <taxon>Bacillati</taxon>
        <taxon>Actinomycetota</taxon>
        <taxon>Actinomycetes</taxon>
        <taxon>Streptosporangiales</taxon>
        <taxon>Streptosporangiaceae</taxon>
        <taxon>Sphaerimonospora</taxon>
    </lineage>
</organism>
<dbReference type="InterPro" id="IPR014284">
    <property type="entry name" value="RNA_pol_sigma-70_dom"/>
</dbReference>